<dbReference type="EMBL" id="CAADJE010000036">
    <property type="protein sequence ID" value="VFS88853.1"/>
    <property type="molecule type" value="Genomic_DNA"/>
</dbReference>
<evidence type="ECO:0000313" key="2">
    <source>
        <dbReference type="Proteomes" id="UP000345637"/>
    </source>
</evidence>
<dbReference type="Proteomes" id="UP000345637">
    <property type="component" value="Unassembled WGS sequence"/>
</dbReference>
<protein>
    <submittedName>
        <fullName evidence="1">Diaminobutyrate--2-oxoglutarate aminotransferase</fullName>
    </submittedName>
</protein>
<reference evidence="1 2" key="1">
    <citation type="submission" date="2019-03" db="EMBL/GenBank/DDBJ databases">
        <authorList>
            <consortium name="Pathogen Informatics"/>
        </authorList>
    </citation>
    <scope>NUCLEOTIDE SEQUENCE [LARGE SCALE GENOMIC DNA]</scope>
    <source>
        <strain evidence="1 2">NCTC12998</strain>
    </source>
</reference>
<keyword evidence="1" id="KW-0032">Aminotransferase</keyword>
<gene>
    <name evidence="1" type="ORF">NCTC12998_06602</name>
</gene>
<accession>A0A485CWE5</accession>
<evidence type="ECO:0000313" key="1">
    <source>
        <dbReference type="EMBL" id="VFS88853.1"/>
    </source>
</evidence>
<dbReference type="AlphaFoldDB" id="A0A485CWE5"/>
<dbReference type="GO" id="GO:0008483">
    <property type="term" value="F:transaminase activity"/>
    <property type="evidence" value="ECO:0007669"/>
    <property type="project" value="UniProtKB-KW"/>
</dbReference>
<organism evidence="1 2">
    <name type="scientific">Raoultella planticola</name>
    <name type="common">Klebsiella planticola</name>
    <dbReference type="NCBI Taxonomy" id="575"/>
    <lineage>
        <taxon>Bacteria</taxon>
        <taxon>Pseudomonadati</taxon>
        <taxon>Pseudomonadota</taxon>
        <taxon>Gammaproteobacteria</taxon>
        <taxon>Enterobacterales</taxon>
        <taxon>Enterobacteriaceae</taxon>
        <taxon>Klebsiella/Raoultella group</taxon>
        <taxon>Raoultella</taxon>
    </lineage>
</organism>
<keyword evidence="1" id="KW-0808">Transferase</keyword>
<name>A0A485CWE5_RAOPL</name>
<proteinExistence type="predicted"/>
<sequence length="48" mass="5286">MATGLTTLRHLKDNDIAGKVAAQGEWLKGKLAICRSVSRSWVTFAVWV</sequence>